<dbReference type="EMBL" id="JAGSND010000017">
    <property type="protein sequence ID" value="MBR0599854.1"/>
    <property type="molecule type" value="Genomic_DNA"/>
</dbReference>
<evidence type="ECO:0000259" key="7">
    <source>
        <dbReference type="PROSITE" id="PS50850"/>
    </source>
</evidence>
<dbReference type="GO" id="GO:0022857">
    <property type="term" value="F:transmembrane transporter activity"/>
    <property type="evidence" value="ECO:0007669"/>
    <property type="project" value="InterPro"/>
</dbReference>
<feature type="transmembrane region" description="Helical" evidence="6">
    <location>
        <begin position="306"/>
        <end position="323"/>
    </location>
</feature>
<reference evidence="8" key="2">
    <citation type="submission" date="2021-04" db="EMBL/GenBank/DDBJ databases">
        <authorList>
            <person name="Liu J."/>
        </authorList>
    </citation>
    <scope>NUCLEOTIDE SEQUENCE</scope>
    <source>
        <strain evidence="8">BAD-6</strain>
    </source>
</reference>
<evidence type="ECO:0000256" key="2">
    <source>
        <dbReference type="ARBA" id="ARBA00022448"/>
    </source>
</evidence>
<dbReference type="Pfam" id="PF07690">
    <property type="entry name" value="MFS_1"/>
    <property type="match status" value="1"/>
</dbReference>
<feature type="transmembrane region" description="Helical" evidence="6">
    <location>
        <begin position="329"/>
        <end position="354"/>
    </location>
</feature>
<evidence type="ECO:0000256" key="3">
    <source>
        <dbReference type="ARBA" id="ARBA00022692"/>
    </source>
</evidence>
<gene>
    <name evidence="8" type="ORF">KCX82_18375</name>
</gene>
<name>A0A8J7W3J6_9FIRM</name>
<dbReference type="InterPro" id="IPR050327">
    <property type="entry name" value="Proton-linked_MCT"/>
</dbReference>
<protein>
    <submittedName>
        <fullName evidence="8">MFS transporter</fullName>
    </submittedName>
</protein>
<feature type="transmembrane region" description="Helical" evidence="6">
    <location>
        <begin position="366"/>
        <end position="388"/>
    </location>
</feature>
<comment type="caution">
    <text evidence="8">The sequence shown here is derived from an EMBL/GenBank/DDBJ whole genome shotgun (WGS) entry which is preliminary data.</text>
</comment>
<keyword evidence="3 6" id="KW-0812">Transmembrane</keyword>
<feature type="transmembrane region" description="Helical" evidence="6">
    <location>
        <begin position="110"/>
        <end position="134"/>
    </location>
</feature>
<dbReference type="InterPro" id="IPR011701">
    <property type="entry name" value="MFS"/>
</dbReference>
<dbReference type="InterPro" id="IPR020846">
    <property type="entry name" value="MFS_dom"/>
</dbReference>
<dbReference type="AlphaFoldDB" id="A0A8J7W3J6"/>
<dbReference type="InterPro" id="IPR036259">
    <property type="entry name" value="MFS_trans_sf"/>
</dbReference>
<comment type="subcellular location">
    <subcellularLocation>
        <location evidence="1">Cell membrane</location>
        <topology evidence="1">Multi-pass membrane protein</topology>
    </subcellularLocation>
</comment>
<feature type="transmembrane region" description="Helical" evidence="6">
    <location>
        <begin position="394"/>
        <end position="413"/>
    </location>
</feature>
<feature type="domain" description="Major facilitator superfamily (MFS) profile" evidence="7">
    <location>
        <begin position="21"/>
        <end position="418"/>
    </location>
</feature>
<feature type="transmembrane region" description="Helical" evidence="6">
    <location>
        <begin position="177"/>
        <end position="195"/>
    </location>
</feature>
<dbReference type="Gene3D" id="1.20.1250.20">
    <property type="entry name" value="MFS general substrate transporter like domains"/>
    <property type="match status" value="2"/>
</dbReference>
<dbReference type="PROSITE" id="PS50850">
    <property type="entry name" value="MFS"/>
    <property type="match status" value="1"/>
</dbReference>
<dbReference type="RefSeq" id="WP_227019986.1">
    <property type="nucleotide sequence ID" value="NZ_JAGSND010000017.1"/>
</dbReference>
<dbReference type="PANTHER" id="PTHR11360:SF290">
    <property type="entry name" value="MONOCARBOXYLATE MFS PERMEASE"/>
    <property type="match status" value="1"/>
</dbReference>
<dbReference type="GO" id="GO:0005886">
    <property type="term" value="C:plasma membrane"/>
    <property type="evidence" value="ECO:0007669"/>
    <property type="project" value="UniProtKB-SubCell"/>
</dbReference>
<keyword evidence="4 6" id="KW-1133">Transmembrane helix</keyword>
<evidence type="ECO:0000256" key="6">
    <source>
        <dbReference type="SAM" id="Phobius"/>
    </source>
</evidence>
<evidence type="ECO:0000313" key="8">
    <source>
        <dbReference type="EMBL" id="MBR0599854.1"/>
    </source>
</evidence>
<evidence type="ECO:0000256" key="1">
    <source>
        <dbReference type="ARBA" id="ARBA00004651"/>
    </source>
</evidence>
<evidence type="ECO:0000256" key="4">
    <source>
        <dbReference type="ARBA" id="ARBA00022989"/>
    </source>
</evidence>
<evidence type="ECO:0000313" key="9">
    <source>
        <dbReference type="Proteomes" id="UP000675664"/>
    </source>
</evidence>
<feature type="transmembrane region" description="Helical" evidence="6">
    <location>
        <begin position="155"/>
        <end position="171"/>
    </location>
</feature>
<reference evidence="8" key="1">
    <citation type="submission" date="2021-04" db="EMBL/GenBank/DDBJ databases">
        <title>Sinoanaerobacter chloroacetimidivorans sp. nov., an obligate anaerobic bacterium isolated from anaerobic sludge.</title>
        <authorList>
            <person name="Bao Y."/>
        </authorList>
    </citation>
    <scope>NUCLEOTIDE SEQUENCE</scope>
    <source>
        <strain evidence="8">BAD-6</strain>
    </source>
</reference>
<feature type="transmembrane region" description="Helical" evidence="6">
    <location>
        <begin position="276"/>
        <end position="294"/>
    </location>
</feature>
<keyword evidence="5 6" id="KW-0472">Membrane</keyword>
<evidence type="ECO:0000256" key="5">
    <source>
        <dbReference type="ARBA" id="ARBA00023136"/>
    </source>
</evidence>
<feature type="transmembrane region" description="Helical" evidence="6">
    <location>
        <begin position="87"/>
        <end position="104"/>
    </location>
</feature>
<proteinExistence type="predicted"/>
<dbReference type="PANTHER" id="PTHR11360">
    <property type="entry name" value="MONOCARBOXYLATE TRANSPORTER"/>
    <property type="match status" value="1"/>
</dbReference>
<dbReference type="SUPFAM" id="SSF103473">
    <property type="entry name" value="MFS general substrate transporter"/>
    <property type="match status" value="1"/>
</dbReference>
<feature type="transmembrane region" description="Helical" evidence="6">
    <location>
        <begin position="52"/>
        <end position="75"/>
    </location>
</feature>
<keyword evidence="9" id="KW-1185">Reference proteome</keyword>
<dbReference type="Proteomes" id="UP000675664">
    <property type="component" value="Unassembled WGS sequence"/>
</dbReference>
<feature type="transmembrane region" description="Helical" evidence="6">
    <location>
        <begin position="12"/>
        <end position="32"/>
    </location>
</feature>
<organism evidence="8 9">
    <name type="scientific">Sinanaerobacter chloroacetimidivorans</name>
    <dbReference type="NCBI Taxonomy" id="2818044"/>
    <lineage>
        <taxon>Bacteria</taxon>
        <taxon>Bacillati</taxon>
        <taxon>Bacillota</taxon>
        <taxon>Clostridia</taxon>
        <taxon>Peptostreptococcales</taxon>
        <taxon>Anaerovoracaceae</taxon>
        <taxon>Sinanaerobacter</taxon>
    </lineage>
</organism>
<keyword evidence="2" id="KW-0813">Transport</keyword>
<feature type="transmembrane region" description="Helical" evidence="6">
    <location>
        <begin position="241"/>
        <end position="264"/>
    </location>
</feature>
<accession>A0A8J7W3J6</accession>
<sequence length="431" mass="46680">MANNKKNSIISGFSRSGWGVILYCAAMFWFYVGMVNDGSNITAPAFADKTGIDYSLVLSMGTVAGLVGFVFFLIFGQINIKIGPKKTSGICLFLAGAFYIGLGLSTSLVAYAVCLCVITGSVMSGGYIAGGTLVAKWFPKKKGIVMGYTTMGHNLASAFYVPMIAFLVNTLGLQKGVMVPSVLVIILGVIGLLAIKNTPQEKDEYPDNVSKEIYTKEYYVGHEEDTTGGWTTGKLLTKREFWLAAVTTGIYQLVTVGVMTQLVVRNMQLGFTQVQAISIMTVLAAIGVFGSWLFGVIDQKWGTKKAMTVFGFWYICALLSNVTETTWGIYLSVFMIGMAIGGSANFTTSLPAAIFGRHGFEKVNSVIFPVQGIITSLNFMLSGISIAVTGSLRGAYVVFVCILAVNLLLIKLVDEHKYNKDFMVEHHELEN</sequence>